<dbReference type="GeneID" id="42003141"/>
<dbReference type="CDD" id="cd13214">
    <property type="entry name" value="PH-GRAM_WBP2"/>
    <property type="match status" value="1"/>
</dbReference>
<sequence>MSINGATLQADNKTPVLIQAEKLFYSQDGIRFEFEGASGGYPGNLASYSSKTGSLYLTNLRMIYVPTPLLETLKTFNVPLENVRDGKFVQPWFDANRYEGMLCDLLFGSLISSSAVIPVPHGGLKERGTMKLTFREGGGFEFSSIFQQLRSRITGEPAQFENLPAYEEPLQGSSSSEPPPPLIDENTSSSPPPPAAAVVSPVVAEAVSPASAMRPPIQPHGIAEGEAPPSYDALSR</sequence>
<dbReference type="GO" id="GO:0005634">
    <property type="term" value="C:nucleus"/>
    <property type="evidence" value="ECO:0007669"/>
    <property type="project" value="TreeGrafter"/>
</dbReference>
<accession>A0A507C8E1</accession>
<dbReference type="OrthoDB" id="1259151at2759"/>
<dbReference type="Proteomes" id="UP000319731">
    <property type="component" value="Unassembled WGS sequence"/>
</dbReference>
<dbReference type="AlphaFoldDB" id="A0A507C8E1"/>
<protein>
    <recommendedName>
        <fullName evidence="4">GRAM domain-containing protein</fullName>
    </recommendedName>
</protein>
<dbReference type="SUPFAM" id="SSF50729">
    <property type="entry name" value="PH domain-like"/>
    <property type="match status" value="1"/>
</dbReference>
<evidence type="ECO:0000313" key="2">
    <source>
        <dbReference type="EMBL" id="TPX35781.1"/>
    </source>
</evidence>
<keyword evidence="3" id="KW-1185">Reference proteome</keyword>
<feature type="compositionally biased region" description="Low complexity" evidence="1">
    <location>
        <begin position="196"/>
        <end position="212"/>
    </location>
</feature>
<dbReference type="PANTHER" id="PTHR31606">
    <property type="entry name" value="WW DOMAIN BINDING PROTEIN 2, ISOFORM E"/>
    <property type="match status" value="1"/>
</dbReference>
<dbReference type="InterPro" id="IPR044852">
    <property type="entry name" value="WBP2-like"/>
</dbReference>
<gene>
    <name evidence="2" type="ORF">SmJEL517_g01916</name>
</gene>
<evidence type="ECO:0000256" key="1">
    <source>
        <dbReference type="SAM" id="MobiDB-lite"/>
    </source>
</evidence>
<feature type="region of interest" description="Disordered" evidence="1">
    <location>
        <begin position="167"/>
        <end position="236"/>
    </location>
</feature>
<dbReference type="EMBL" id="QEAO01000007">
    <property type="protein sequence ID" value="TPX35781.1"/>
    <property type="molecule type" value="Genomic_DNA"/>
</dbReference>
<dbReference type="GO" id="GO:0031490">
    <property type="term" value="F:chromatin DNA binding"/>
    <property type="evidence" value="ECO:0007669"/>
    <property type="project" value="TreeGrafter"/>
</dbReference>
<proteinExistence type="predicted"/>
<comment type="caution">
    <text evidence="2">The sequence shown here is derived from an EMBL/GenBank/DDBJ whole genome shotgun (WGS) entry which is preliminary data.</text>
</comment>
<organism evidence="2 3">
    <name type="scientific">Synchytrium microbalum</name>
    <dbReference type="NCBI Taxonomy" id="1806994"/>
    <lineage>
        <taxon>Eukaryota</taxon>
        <taxon>Fungi</taxon>
        <taxon>Fungi incertae sedis</taxon>
        <taxon>Chytridiomycota</taxon>
        <taxon>Chytridiomycota incertae sedis</taxon>
        <taxon>Chytridiomycetes</taxon>
        <taxon>Synchytriales</taxon>
        <taxon>Synchytriaceae</taxon>
        <taxon>Synchytrium</taxon>
    </lineage>
</organism>
<evidence type="ECO:0008006" key="4">
    <source>
        <dbReference type="Google" id="ProtNLM"/>
    </source>
</evidence>
<evidence type="ECO:0000313" key="3">
    <source>
        <dbReference type="Proteomes" id="UP000319731"/>
    </source>
</evidence>
<name>A0A507C8E1_9FUNG</name>
<dbReference type="STRING" id="1806994.A0A507C8E1"/>
<dbReference type="PANTHER" id="PTHR31606:SF1">
    <property type="entry name" value="WW DOMAIN BINDING PROTEIN 2, ISOFORM E"/>
    <property type="match status" value="1"/>
</dbReference>
<reference evidence="2 3" key="1">
    <citation type="journal article" date="2019" name="Sci. Rep.">
        <title>Comparative genomics of chytrid fungi reveal insights into the obligate biotrophic and pathogenic lifestyle of Synchytrium endobioticum.</title>
        <authorList>
            <person name="van de Vossenberg B.T.L.H."/>
            <person name="Warris S."/>
            <person name="Nguyen H.D.T."/>
            <person name="van Gent-Pelzer M.P.E."/>
            <person name="Joly D.L."/>
            <person name="van de Geest H.C."/>
            <person name="Bonants P.J.M."/>
            <person name="Smith D.S."/>
            <person name="Levesque C.A."/>
            <person name="van der Lee T.A.J."/>
        </authorList>
    </citation>
    <scope>NUCLEOTIDE SEQUENCE [LARGE SCALE GENOMIC DNA]</scope>
    <source>
        <strain evidence="2 3">JEL517</strain>
    </source>
</reference>
<dbReference type="GO" id="GO:0003713">
    <property type="term" value="F:transcription coactivator activity"/>
    <property type="evidence" value="ECO:0007669"/>
    <property type="project" value="InterPro"/>
</dbReference>
<dbReference type="RefSeq" id="XP_031026213.1">
    <property type="nucleotide sequence ID" value="XM_031167844.1"/>
</dbReference>